<reference evidence="1" key="1">
    <citation type="submission" date="2016-01" db="EMBL/GenBank/DDBJ databases">
        <title>Reference transcriptome for the parasite Schistocephalus solidus: insights into the molecular evolution of parasitism.</title>
        <authorList>
            <person name="Hebert F.O."/>
            <person name="Grambauer S."/>
            <person name="Barber I."/>
            <person name="Landry C.R."/>
            <person name="Aubin-Horth N."/>
        </authorList>
    </citation>
    <scope>NUCLEOTIDE SEQUENCE</scope>
</reference>
<keyword evidence="1" id="KW-0687">Ribonucleoprotein</keyword>
<dbReference type="GO" id="GO:0005840">
    <property type="term" value="C:ribosome"/>
    <property type="evidence" value="ECO:0007669"/>
    <property type="project" value="UniProtKB-KW"/>
</dbReference>
<dbReference type="EMBL" id="GEEE01016124">
    <property type="protein sequence ID" value="JAP47101.1"/>
    <property type="molecule type" value="Transcribed_RNA"/>
</dbReference>
<evidence type="ECO:0000313" key="1">
    <source>
        <dbReference type="EMBL" id="JAP47101.1"/>
    </source>
</evidence>
<gene>
    <name evidence="1" type="primary">RM10</name>
    <name evidence="1" type="ORF">TR135052</name>
</gene>
<organism evidence="1">
    <name type="scientific">Schistocephalus solidus</name>
    <name type="common">Tapeworm</name>
    <dbReference type="NCBI Taxonomy" id="70667"/>
    <lineage>
        <taxon>Eukaryota</taxon>
        <taxon>Metazoa</taxon>
        <taxon>Spiralia</taxon>
        <taxon>Lophotrochozoa</taxon>
        <taxon>Platyhelminthes</taxon>
        <taxon>Cestoda</taxon>
        <taxon>Eucestoda</taxon>
        <taxon>Diphyllobothriidea</taxon>
        <taxon>Diphyllobothriidae</taxon>
        <taxon>Schistocephalus</taxon>
    </lineage>
</organism>
<protein>
    <submittedName>
        <fullName evidence="1">39S ribosomal protein L10</fullName>
    </submittedName>
</protein>
<proteinExistence type="predicted"/>
<accession>A0A0X3P567</accession>
<keyword evidence="1" id="KW-0689">Ribosomal protein</keyword>
<dbReference type="AlphaFoldDB" id="A0A0X3P567"/>
<name>A0A0X3P567_SCHSO</name>
<sequence>MRPKLRYFRYVEGIYLLREPLNSDYSAKSRNLFIRHQNCPVLRESFSNWKRKSVRFGSHSLNRPTDSCSIEHPIILFFSNRSWKTHIATFYCGKRRRTFTTLQRTKLS</sequence>